<sequence>MSRAGHPDLVRNPVPAFDLVLFGAAGDLACRKLFPALYRRDMEGVLPEGSRILAVGRRPMSDDEFRQELAAKLGGGEEALRRFLGRILYRCADFESPETVGALAQDLTDPSRVRAFYLSIPPRYYAPLCRALGEQGLVTPLSRIVVEKPIGSNLASARAIMDEVASVFDERATYRIDHYLGKETVQNLLVLRQANTIFERLWSNRDVDHIQITCAEEVGLEERAGYYDSSGALRDMVQNHVLQLLCLVAMEPPNSLSADAVRDEKLRILKALQPIEGADVLARTVRGQYEAGLIRGAPVLGYQSEFGRASETETFVAIRTELRTWRWAGVPIFLRTGKRMAGRYSEIVVTFKPVPHSIFDGLGPDGRIEPNRLIIRLQPDEGMQLFTMSKIPGSGRLRLRRTALDLRFGEAFHEPAPDAYERLITDVLRGDQTLFMRRDEVEAAWSFVDPIAAGWQAHYRLAHRYPAGANGPPQAFGLIAREGRNWHDL</sequence>
<keyword evidence="5 7" id="KW-0560">Oxidoreductase</keyword>
<evidence type="ECO:0000256" key="2">
    <source>
        <dbReference type="ARBA" id="ARBA00009975"/>
    </source>
</evidence>
<comment type="catalytic activity">
    <reaction evidence="7">
        <text>D-glucose 6-phosphate + NADP(+) = 6-phospho-D-glucono-1,5-lactone + NADPH + H(+)</text>
        <dbReference type="Rhea" id="RHEA:15841"/>
        <dbReference type="ChEBI" id="CHEBI:15378"/>
        <dbReference type="ChEBI" id="CHEBI:57783"/>
        <dbReference type="ChEBI" id="CHEBI:57955"/>
        <dbReference type="ChEBI" id="CHEBI:58349"/>
        <dbReference type="ChEBI" id="CHEBI:61548"/>
        <dbReference type="EC" id="1.1.1.49"/>
    </reaction>
</comment>
<evidence type="ECO:0000259" key="8">
    <source>
        <dbReference type="Pfam" id="PF00479"/>
    </source>
</evidence>
<dbReference type="PANTHER" id="PTHR23429">
    <property type="entry name" value="GLUCOSE-6-PHOSPHATE 1-DEHYDROGENASE G6PD"/>
    <property type="match status" value="1"/>
</dbReference>
<evidence type="ECO:0000256" key="7">
    <source>
        <dbReference type="HAMAP-Rule" id="MF_00966"/>
    </source>
</evidence>
<dbReference type="Gene3D" id="3.40.50.720">
    <property type="entry name" value="NAD(P)-binding Rossmann-like Domain"/>
    <property type="match status" value="1"/>
</dbReference>
<feature type="binding site" evidence="7">
    <location>
        <position position="148"/>
    </location>
    <ligand>
        <name>NADP(+)</name>
        <dbReference type="ChEBI" id="CHEBI:58349"/>
    </ligand>
</feature>
<dbReference type="UniPathway" id="UPA00115">
    <property type="reaction ID" value="UER00408"/>
</dbReference>
<feature type="binding site" evidence="7">
    <location>
        <position position="182"/>
    </location>
    <ligand>
        <name>substrate</name>
    </ligand>
</feature>
<dbReference type="HAMAP" id="MF_00966">
    <property type="entry name" value="G6PD"/>
    <property type="match status" value="1"/>
</dbReference>
<feature type="binding site" evidence="7">
    <location>
        <position position="216"/>
    </location>
    <ligand>
        <name>substrate</name>
    </ligand>
</feature>
<keyword evidence="6 7" id="KW-0119">Carbohydrate metabolism</keyword>
<dbReference type="Gene3D" id="3.30.360.10">
    <property type="entry name" value="Dihydrodipicolinate Reductase, domain 2"/>
    <property type="match status" value="1"/>
</dbReference>
<feature type="domain" description="Glucose-6-phosphate dehydrogenase C-terminal" evidence="9">
    <location>
        <begin position="189"/>
        <end position="487"/>
    </location>
</feature>
<dbReference type="EMBL" id="PVZS01000015">
    <property type="protein sequence ID" value="PSC04248.1"/>
    <property type="molecule type" value="Genomic_DNA"/>
</dbReference>
<keyword evidence="11" id="KW-1185">Reference proteome</keyword>
<dbReference type="GO" id="GO:0004345">
    <property type="term" value="F:glucose-6-phosphate dehydrogenase activity"/>
    <property type="evidence" value="ECO:0007669"/>
    <property type="project" value="UniProtKB-UniRule"/>
</dbReference>
<dbReference type="GO" id="GO:0005829">
    <property type="term" value="C:cytosol"/>
    <property type="evidence" value="ECO:0007669"/>
    <property type="project" value="TreeGrafter"/>
</dbReference>
<evidence type="ECO:0000256" key="5">
    <source>
        <dbReference type="ARBA" id="ARBA00023002"/>
    </source>
</evidence>
<evidence type="ECO:0000313" key="10">
    <source>
        <dbReference type="EMBL" id="PSC04248.1"/>
    </source>
</evidence>
<comment type="pathway">
    <text evidence="1 7">Carbohydrate degradation; pentose phosphate pathway; D-ribulose 5-phosphate from D-glucose 6-phosphate (oxidative stage): step 1/3.</text>
</comment>
<dbReference type="Proteomes" id="UP000239772">
    <property type="component" value="Unassembled WGS sequence"/>
</dbReference>
<feature type="binding site" evidence="7">
    <location>
        <position position="235"/>
    </location>
    <ligand>
        <name>substrate</name>
    </ligand>
</feature>
<dbReference type="OrthoDB" id="9802739at2"/>
<dbReference type="InterPro" id="IPR022674">
    <property type="entry name" value="G6P_DH_NAD-bd"/>
</dbReference>
<accession>A0A2T1HRF8</accession>
<feature type="binding site" evidence="7">
    <location>
        <begin position="93"/>
        <end position="94"/>
    </location>
    <ligand>
        <name>NADP(+)</name>
        <dbReference type="ChEBI" id="CHEBI:58349"/>
    </ligand>
</feature>
<evidence type="ECO:0000256" key="3">
    <source>
        <dbReference type="ARBA" id="ARBA00022526"/>
    </source>
</evidence>
<evidence type="ECO:0000259" key="9">
    <source>
        <dbReference type="Pfam" id="PF02781"/>
    </source>
</evidence>
<protein>
    <recommendedName>
        <fullName evidence="7">Glucose-6-phosphate 1-dehydrogenase</fullName>
        <shortName evidence="7">G6PD</shortName>
        <ecNumber evidence="7">1.1.1.49</ecNumber>
    </recommendedName>
</protein>
<dbReference type="RefSeq" id="WP_106337774.1">
    <property type="nucleotide sequence ID" value="NZ_PVZS01000015.1"/>
</dbReference>
<dbReference type="InterPro" id="IPR036291">
    <property type="entry name" value="NAD(P)-bd_dom_sf"/>
</dbReference>
<comment type="caution">
    <text evidence="7">Lacks conserved residue(s) required for the propagation of feature annotation.</text>
</comment>
<dbReference type="GO" id="GO:0006006">
    <property type="term" value="P:glucose metabolic process"/>
    <property type="evidence" value="ECO:0007669"/>
    <property type="project" value="UniProtKB-KW"/>
</dbReference>
<organism evidence="10 11">
    <name type="scientific">Alsobacter soli</name>
    <dbReference type="NCBI Taxonomy" id="2109933"/>
    <lineage>
        <taxon>Bacteria</taxon>
        <taxon>Pseudomonadati</taxon>
        <taxon>Pseudomonadota</taxon>
        <taxon>Alphaproteobacteria</taxon>
        <taxon>Hyphomicrobiales</taxon>
        <taxon>Alsobacteraceae</taxon>
        <taxon>Alsobacter</taxon>
    </lineage>
</organism>
<comment type="function">
    <text evidence="7">Catalyzes the oxidation of glucose 6-phosphate to 6-phosphogluconolactone.</text>
</comment>
<dbReference type="AlphaFoldDB" id="A0A2T1HRF8"/>
<feature type="binding site" evidence="7">
    <location>
        <position position="178"/>
    </location>
    <ligand>
        <name>substrate</name>
    </ligand>
</feature>
<evidence type="ECO:0000256" key="6">
    <source>
        <dbReference type="ARBA" id="ARBA00023277"/>
    </source>
</evidence>
<comment type="similarity">
    <text evidence="2 7">Belongs to the glucose-6-phosphate dehydrogenase family.</text>
</comment>
<dbReference type="InterPro" id="IPR001282">
    <property type="entry name" value="G6P_DH"/>
</dbReference>
<dbReference type="PRINTS" id="PR00079">
    <property type="entry name" value="G6PDHDRGNASE"/>
</dbReference>
<feature type="domain" description="Glucose-6-phosphate dehydrogenase NAD-binding" evidence="8">
    <location>
        <begin position="20"/>
        <end position="187"/>
    </location>
</feature>
<feature type="binding site" evidence="7">
    <location>
        <position position="57"/>
    </location>
    <ligand>
        <name>NADP(+)</name>
        <dbReference type="ChEBI" id="CHEBI:58349"/>
    </ligand>
</feature>
<dbReference type="PROSITE" id="PS00069">
    <property type="entry name" value="G6P_DEHYDROGENASE"/>
    <property type="match status" value="1"/>
</dbReference>
<name>A0A2T1HRF8_9HYPH</name>
<feature type="active site" description="Proton acceptor" evidence="7">
    <location>
        <position position="240"/>
    </location>
</feature>
<evidence type="ECO:0000313" key="11">
    <source>
        <dbReference type="Proteomes" id="UP000239772"/>
    </source>
</evidence>
<dbReference type="Pfam" id="PF02781">
    <property type="entry name" value="G6PD_C"/>
    <property type="match status" value="1"/>
</dbReference>
<dbReference type="PANTHER" id="PTHR23429:SF0">
    <property type="entry name" value="GLUCOSE-6-PHOSPHATE 1-DEHYDROGENASE"/>
    <property type="match status" value="1"/>
</dbReference>
<dbReference type="GO" id="GO:0009051">
    <property type="term" value="P:pentose-phosphate shunt, oxidative branch"/>
    <property type="evidence" value="ECO:0007669"/>
    <property type="project" value="TreeGrafter"/>
</dbReference>
<dbReference type="InterPro" id="IPR022675">
    <property type="entry name" value="G6P_DH_C"/>
</dbReference>
<evidence type="ECO:0000256" key="4">
    <source>
        <dbReference type="ARBA" id="ARBA00022857"/>
    </source>
</evidence>
<keyword evidence="4 7" id="KW-0521">NADP</keyword>
<gene>
    <name evidence="7 10" type="primary">zwf</name>
    <name evidence="10" type="ORF">SLNSH_14740</name>
</gene>
<dbReference type="GO" id="GO:0050661">
    <property type="term" value="F:NADP binding"/>
    <property type="evidence" value="ECO:0007669"/>
    <property type="project" value="UniProtKB-UniRule"/>
</dbReference>
<dbReference type="SUPFAM" id="SSF55347">
    <property type="entry name" value="Glyceraldehyde-3-phosphate dehydrogenase-like, C-terminal domain"/>
    <property type="match status" value="1"/>
</dbReference>
<keyword evidence="3 7" id="KW-0313">Glucose metabolism</keyword>
<comment type="caution">
    <text evidence="10">The sequence shown here is derived from an EMBL/GenBank/DDBJ whole genome shotgun (WGS) entry which is preliminary data.</text>
</comment>
<proteinExistence type="inferred from homology"/>
<evidence type="ECO:0000256" key="1">
    <source>
        <dbReference type="ARBA" id="ARBA00004937"/>
    </source>
</evidence>
<dbReference type="EC" id="1.1.1.49" evidence="7"/>
<dbReference type="NCBIfam" id="TIGR00871">
    <property type="entry name" value="zwf"/>
    <property type="match status" value="1"/>
</dbReference>
<dbReference type="Pfam" id="PF00479">
    <property type="entry name" value="G6PD_N"/>
    <property type="match status" value="1"/>
</dbReference>
<feature type="binding site" evidence="7">
    <location>
        <position position="338"/>
    </location>
    <ligand>
        <name>substrate</name>
    </ligand>
</feature>
<dbReference type="SUPFAM" id="SSF51735">
    <property type="entry name" value="NAD(P)-binding Rossmann-fold domains"/>
    <property type="match status" value="1"/>
</dbReference>
<reference evidence="11" key="1">
    <citation type="submission" date="2018-03" db="EMBL/GenBank/DDBJ databases">
        <authorList>
            <person name="Sun L."/>
            <person name="Liu H."/>
            <person name="Chen W."/>
            <person name="Huang K."/>
            <person name="Liu W."/>
            <person name="Gao X."/>
        </authorList>
    </citation>
    <scope>NUCLEOTIDE SEQUENCE [LARGE SCALE GENOMIC DNA]</scope>
    <source>
        <strain evidence="11">SH9</strain>
    </source>
</reference>
<dbReference type="PIRSF" id="PIRSF000110">
    <property type="entry name" value="G6PD"/>
    <property type="match status" value="1"/>
</dbReference>
<dbReference type="InterPro" id="IPR019796">
    <property type="entry name" value="G6P_DH_AS"/>
</dbReference>